<dbReference type="PROSITE" id="PS00028">
    <property type="entry name" value="ZINC_FINGER_C2H2_1"/>
    <property type="match status" value="1"/>
</dbReference>
<feature type="compositionally biased region" description="Low complexity" evidence="1">
    <location>
        <begin position="11"/>
        <end position="20"/>
    </location>
</feature>
<dbReference type="AlphaFoldDB" id="A0A8H4VR43"/>
<dbReference type="InterPro" id="IPR012171">
    <property type="entry name" value="Fatty_acid_desaturase"/>
</dbReference>
<dbReference type="GO" id="GO:0006629">
    <property type="term" value="P:lipid metabolic process"/>
    <property type="evidence" value="ECO:0007669"/>
    <property type="project" value="InterPro"/>
</dbReference>
<feature type="transmembrane region" description="Helical" evidence="2">
    <location>
        <begin position="44"/>
        <end position="65"/>
    </location>
</feature>
<evidence type="ECO:0000256" key="2">
    <source>
        <dbReference type="SAM" id="Phobius"/>
    </source>
</evidence>
<organism evidence="4 5">
    <name type="scientific">Agrocybe pediades</name>
    <dbReference type="NCBI Taxonomy" id="84607"/>
    <lineage>
        <taxon>Eukaryota</taxon>
        <taxon>Fungi</taxon>
        <taxon>Dikarya</taxon>
        <taxon>Basidiomycota</taxon>
        <taxon>Agaricomycotina</taxon>
        <taxon>Agaricomycetes</taxon>
        <taxon>Agaricomycetidae</taxon>
        <taxon>Agaricales</taxon>
        <taxon>Agaricineae</taxon>
        <taxon>Strophariaceae</taxon>
        <taxon>Agrocybe</taxon>
    </lineage>
</organism>
<dbReference type="Proteomes" id="UP000521872">
    <property type="component" value="Unassembled WGS sequence"/>
</dbReference>
<comment type="caution">
    <text evidence="4">The sequence shown here is derived from an EMBL/GenBank/DDBJ whole genome shotgun (WGS) entry which is preliminary data.</text>
</comment>
<dbReference type="PANTHER" id="PTHR32100">
    <property type="entry name" value="OMEGA-6 FATTY ACID DESATURASE, CHLOROPLASTIC"/>
    <property type="match status" value="1"/>
</dbReference>
<keyword evidence="5" id="KW-1185">Reference proteome</keyword>
<proteinExistence type="predicted"/>
<keyword evidence="2" id="KW-0812">Transmembrane</keyword>
<evidence type="ECO:0000313" key="4">
    <source>
        <dbReference type="EMBL" id="KAF4617265.1"/>
    </source>
</evidence>
<keyword evidence="2" id="KW-1133">Transmembrane helix</keyword>
<dbReference type="CDD" id="cd03507">
    <property type="entry name" value="Delta12-FADS-like"/>
    <property type="match status" value="1"/>
</dbReference>
<dbReference type="EMBL" id="JAACJL010000030">
    <property type="protein sequence ID" value="KAF4617265.1"/>
    <property type="molecule type" value="Genomic_DNA"/>
</dbReference>
<dbReference type="Pfam" id="PF00487">
    <property type="entry name" value="FA_desaturase"/>
    <property type="match status" value="1"/>
</dbReference>
<sequence length="427" mass="48945">MTAEKGYSALPSRPQPVSSSVPHRLGLLELRLQIPDRLFKQNTLLGASFLLRDLVLVVIFAYTVYRVDLAIDAFNISPTVAVLSRAVAWLSYWWFQGLVFTGIWIIGHEVLFFFTPDSMDANGVFVNSQCGHGSFVRSRLLSEAIGFICHTVLCTPYFSWKFTHQLHHRHHASMEKDQHWVPRSRSSIKSSSLEDAPAVSLLRLIVQQLLGFPAYLLLNASGQPGSDPLTSHLNPYASSLYKPSQRKHVMISDVALVCMAYALYLCGSRLGFWIIFRYYGIPYILVNHWVTMIVFLQHTDPQLPHFRKNAWTFYVGALSTMDYDFLGWQGRFFLHNIAHFHTIHHLFPAIPFYHAAEATEILKRLLPDNYRATSKPVFKCLWENFNKCQFVDDEGDILYYRDKRGQCHVSVEDILKDIPASAGRRDT</sequence>
<evidence type="ECO:0000313" key="5">
    <source>
        <dbReference type="Proteomes" id="UP000521872"/>
    </source>
</evidence>
<reference evidence="4 5" key="1">
    <citation type="submission" date="2019-12" db="EMBL/GenBank/DDBJ databases">
        <authorList>
            <person name="Floudas D."/>
            <person name="Bentzer J."/>
            <person name="Ahren D."/>
            <person name="Johansson T."/>
            <person name="Persson P."/>
            <person name="Tunlid A."/>
        </authorList>
    </citation>
    <scope>NUCLEOTIDE SEQUENCE [LARGE SCALE GENOMIC DNA]</scope>
    <source>
        <strain evidence="4 5">CBS 102.39</strain>
    </source>
</reference>
<feature type="transmembrane region" description="Helical" evidence="2">
    <location>
        <begin position="93"/>
        <end position="114"/>
    </location>
</feature>
<keyword evidence="2" id="KW-0472">Membrane</keyword>
<feature type="region of interest" description="Disordered" evidence="1">
    <location>
        <begin position="1"/>
        <end position="20"/>
    </location>
</feature>
<gene>
    <name evidence="4" type="ORF">D9613_005669</name>
</gene>
<protein>
    <recommendedName>
        <fullName evidence="3">C2H2-type domain-containing protein</fullName>
    </recommendedName>
</protein>
<dbReference type="GO" id="GO:0016491">
    <property type="term" value="F:oxidoreductase activity"/>
    <property type="evidence" value="ECO:0007669"/>
    <property type="project" value="InterPro"/>
</dbReference>
<name>A0A8H4VR43_9AGAR</name>
<evidence type="ECO:0000256" key="1">
    <source>
        <dbReference type="SAM" id="MobiDB-lite"/>
    </source>
</evidence>
<dbReference type="InterPro" id="IPR005804">
    <property type="entry name" value="FA_desaturase_dom"/>
</dbReference>
<feature type="transmembrane region" description="Helical" evidence="2">
    <location>
        <begin position="254"/>
        <end position="275"/>
    </location>
</feature>
<feature type="domain" description="C2H2-type" evidence="3">
    <location>
        <begin position="149"/>
        <end position="171"/>
    </location>
</feature>
<evidence type="ECO:0000259" key="3">
    <source>
        <dbReference type="PROSITE" id="PS00028"/>
    </source>
</evidence>
<dbReference type="InterPro" id="IPR013087">
    <property type="entry name" value="Znf_C2H2_type"/>
</dbReference>
<accession>A0A8H4VR43</accession>